<dbReference type="AlphaFoldDB" id="A0A645AVB5"/>
<reference evidence="1" key="1">
    <citation type="submission" date="2019-08" db="EMBL/GenBank/DDBJ databases">
        <authorList>
            <person name="Kucharzyk K."/>
            <person name="Murdoch R.W."/>
            <person name="Higgins S."/>
            <person name="Loffler F."/>
        </authorList>
    </citation>
    <scope>NUCLEOTIDE SEQUENCE</scope>
</reference>
<protein>
    <submittedName>
        <fullName evidence="1">Uncharacterized protein</fullName>
    </submittedName>
</protein>
<accession>A0A645AVB5</accession>
<evidence type="ECO:0000313" key="1">
    <source>
        <dbReference type="EMBL" id="MPM53494.1"/>
    </source>
</evidence>
<name>A0A645AVB5_9ZZZZ</name>
<comment type="caution">
    <text evidence="1">The sequence shown here is derived from an EMBL/GenBank/DDBJ whole genome shotgun (WGS) entry which is preliminary data.</text>
</comment>
<sequence length="84" mass="9501">MIEKRLIADGSSTMELINDDVIIKITGGLLLPVLRVEGLDRHKQMVEVFRPISTDKELPKVRVPQYTAEAAEALLQYFFPMGDE</sequence>
<gene>
    <name evidence="1" type="ORF">SDC9_100262</name>
</gene>
<proteinExistence type="predicted"/>
<organism evidence="1">
    <name type="scientific">bioreactor metagenome</name>
    <dbReference type="NCBI Taxonomy" id="1076179"/>
    <lineage>
        <taxon>unclassified sequences</taxon>
        <taxon>metagenomes</taxon>
        <taxon>ecological metagenomes</taxon>
    </lineage>
</organism>
<dbReference type="EMBL" id="VSSQ01014364">
    <property type="protein sequence ID" value="MPM53494.1"/>
    <property type="molecule type" value="Genomic_DNA"/>
</dbReference>